<reference evidence="2 3" key="1">
    <citation type="submission" date="2023-08" db="EMBL/GenBank/DDBJ databases">
        <authorList>
            <person name="Girao M."/>
            <person name="Carvalho M.F."/>
        </authorList>
    </citation>
    <scope>NUCLEOTIDE SEQUENCE [LARGE SCALE GENOMIC DNA]</scope>
    <source>
        <strain evidence="2 3">CC-R104</strain>
    </source>
</reference>
<evidence type="ECO:0000313" key="3">
    <source>
        <dbReference type="Proteomes" id="UP001331936"/>
    </source>
</evidence>
<feature type="chain" id="PRO_5047495904" description="Secreted protein" evidence="1">
    <location>
        <begin position="31"/>
        <end position="177"/>
    </location>
</feature>
<keyword evidence="3" id="KW-1185">Reference proteome</keyword>
<proteinExistence type="predicted"/>
<protein>
    <recommendedName>
        <fullName evidence="4">Secreted protein</fullName>
    </recommendedName>
</protein>
<accession>A0ABU7JVB7</accession>
<comment type="caution">
    <text evidence="2">The sequence shown here is derived from an EMBL/GenBank/DDBJ whole genome shotgun (WGS) entry which is preliminary data.</text>
</comment>
<evidence type="ECO:0000256" key="1">
    <source>
        <dbReference type="SAM" id="SignalP"/>
    </source>
</evidence>
<feature type="signal peptide" evidence="1">
    <location>
        <begin position="1"/>
        <end position="30"/>
    </location>
</feature>
<dbReference type="EMBL" id="JAUZMZ010000084">
    <property type="protein sequence ID" value="MEE2033464.1"/>
    <property type="molecule type" value="Genomic_DNA"/>
</dbReference>
<evidence type="ECO:0008006" key="4">
    <source>
        <dbReference type="Google" id="ProtNLM"/>
    </source>
</evidence>
<organism evidence="2 3">
    <name type="scientific">Rhodococcus chondri</name>
    <dbReference type="NCBI Taxonomy" id="3065941"/>
    <lineage>
        <taxon>Bacteria</taxon>
        <taxon>Bacillati</taxon>
        <taxon>Actinomycetota</taxon>
        <taxon>Actinomycetes</taxon>
        <taxon>Mycobacteriales</taxon>
        <taxon>Nocardiaceae</taxon>
        <taxon>Rhodococcus</taxon>
    </lineage>
</organism>
<name>A0ABU7JVB7_9NOCA</name>
<sequence>MTIGHRFVSAAVAGLMGAAAFVATPSVAGAAAPCMLGWSNVGPRTCAMADVGMAPVLTLGNGICVGVLVADGTAFDGPLWEYSASPGAVHSVELLISQGFSPLGEWAPTILACDVTAIIDWHNFDTGRSGSVSRYIPASNNSTHPMNVHLGTGPGRVRLTMRTDRPSIPVSTGVTVP</sequence>
<dbReference type="Proteomes" id="UP001331936">
    <property type="component" value="Unassembled WGS sequence"/>
</dbReference>
<gene>
    <name evidence="2" type="ORF">Q8814_15285</name>
</gene>
<keyword evidence="1" id="KW-0732">Signal</keyword>
<evidence type="ECO:0000313" key="2">
    <source>
        <dbReference type="EMBL" id="MEE2033464.1"/>
    </source>
</evidence>
<dbReference type="RefSeq" id="WP_330152870.1">
    <property type="nucleotide sequence ID" value="NZ_JAUZMZ010000084.1"/>
</dbReference>